<dbReference type="EMBL" id="VITT01000005">
    <property type="protein sequence ID" value="TWB62253.1"/>
    <property type="molecule type" value="Genomic_DNA"/>
</dbReference>
<evidence type="ECO:0000313" key="2">
    <source>
        <dbReference type="EMBL" id="TWB62253.1"/>
    </source>
</evidence>
<protein>
    <submittedName>
        <fullName evidence="2">PadR family transcriptional regulator</fullName>
    </submittedName>
</protein>
<dbReference type="AlphaFoldDB" id="A0A560IT63"/>
<name>A0A560IT63_9PROT</name>
<reference evidence="2 3" key="1">
    <citation type="submission" date="2019-06" db="EMBL/GenBank/DDBJ databases">
        <title>Genomic Encyclopedia of Type Strains, Phase IV (KMG-V): Genome sequencing to study the core and pangenomes of soil and plant-associated prokaryotes.</title>
        <authorList>
            <person name="Whitman W."/>
        </authorList>
    </citation>
    <scope>NUCLEOTIDE SEQUENCE [LARGE SCALE GENOMIC DNA]</scope>
    <source>
        <strain evidence="2 3">BR 11140</strain>
    </source>
</reference>
<dbReference type="Proteomes" id="UP000318050">
    <property type="component" value="Unassembled WGS sequence"/>
</dbReference>
<accession>A0A560IT63</accession>
<dbReference type="InterPro" id="IPR036388">
    <property type="entry name" value="WH-like_DNA-bd_sf"/>
</dbReference>
<dbReference type="SUPFAM" id="SSF46785">
    <property type="entry name" value="Winged helix' DNA-binding domain"/>
    <property type="match status" value="1"/>
</dbReference>
<evidence type="ECO:0000313" key="3">
    <source>
        <dbReference type="Proteomes" id="UP000318050"/>
    </source>
</evidence>
<dbReference type="InterPro" id="IPR036390">
    <property type="entry name" value="WH_DNA-bd_sf"/>
</dbReference>
<dbReference type="InterPro" id="IPR005149">
    <property type="entry name" value="Tscrpt_reg_PadR_N"/>
</dbReference>
<comment type="caution">
    <text evidence="2">The sequence shown here is derived from an EMBL/GenBank/DDBJ whole genome shotgun (WGS) entry which is preliminary data.</text>
</comment>
<gene>
    <name evidence="2" type="ORF">FBZ92_105188</name>
</gene>
<dbReference type="Pfam" id="PF03551">
    <property type="entry name" value="PadR"/>
    <property type="match status" value="1"/>
</dbReference>
<dbReference type="Gene3D" id="1.10.10.10">
    <property type="entry name" value="Winged helix-like DNA-binding domain superfamily/Winged helix DNA-binding domain"/>
    <property type="match status" value="1"/>
</dbReference>
<organism evidence="2 3">
    <name type="scientific">Nitrospirillum amazonense</name>
    <dbReference type="NCBI Taxonomy" id="28077"/>
    <lineage>
        <taxon>Bacteria</taxon>
        <taxon>Pseudomonadati</taxon>
        <taxon>Pseudomonadota</taxon>
        <taxon>Alphaproteobacteria</taxon>
        <taxon>Rhodospirillales</taxon>
        <taxon>Azospirillaceae</taxon>
        <taxon>Nitrospirillum</taxon>
    </lineage>
</organism>
<evidence type="ECO:0000259" key="1">
    <source>
        <dbReference type="Pfam" id="PF03551"/>
    </source>
</evidence>
<proteinExistence type="predicted"/>
<sequence length="106" mass="11670">MVRDTIGSFEKLVLSAVHRLAGQGYAVSIVDEIEKRTAQAPNPGAVYATLDRLQKKGFISSRLGEPTAERGGRRKRFYAIEAPGIRAMAAAQEIDRKLWDLAEVTI</sequence>
<feature type="domain" description="Transcription regulator PadR N-terminal" evidence="1">
    <location>
        <begin position="22"/>
        <end position="89"/>
    </location>
</feature>